<reference evidence="9" key="1">
    <citation type="journal article" date="2019" name="Curr. Biol.">
        <title>Genome Sequence of Striga asiatica Provides Insight into the Evolution of Plant Parasitism.</title>
        <authorList>
            <person name="Yoshida S."/>
            <person name="Kim S."/>
            <person name="Wafula E.K."/>
            <person name="Tanskanen J."/>
            <person name="Kim Y.M."/>
            <person name="Honaas L."/>
            <person name="Yang Z."/>
            <person name="Spallek T."/>
            <person name="Conn C.E."/>
            <person name="Ichihashi Y."/>
            <person name="Cheong K."/>
            <person name="Cui S."/>
            <person name="Der J.P."/>
            <person name="Gundlach H."/>
            <person name="Jiao Y."/>
            <person name="Hori C."/>
            <person name="Ishida J.K."/>
            <person name="Kasahara H."/>
            <person name="Kiba T."/>
            <person name="Kim M.S."/>
            <person name="Koo N."/>
            <person name="Laohavisit A."/>
            <person name="Lee Y.H."/>
            <person name="Lumba S."/>
            <person name="McCourt P."/>
            <person name="Mortimer J.C."/>
            <person name="Mutuku J.M."/>
            <person name="Nomura T."/>
            <person name="Sasaki-Sekimoto Y."/>
            <person name="Seto Y."/>
            <person name="Wang Y."/>
            <person name="Wakatake T."/>
            <person name="Sakakibara H."/>
            <person name="Demura T."/>
            <person name="Yamaguchi S."/>
            <person name="Yoneyama K."/>
            <person name="Manabe R.I."/>
            <person name="Nelson D.C."/>
            <person name="Schulman A.H."/>
            <person name="Timko M.P."/>
            <person name="dePamphilis C.W."/>
            <person name="Choi D."/>
            <person name="Shirasu K."/>
        </authorList>
    </citation>
    <scope>NUCLEOTIDE SEQUENCE [LARGE SCALE GENOMIC DNA]</scope>
    <source>
        <strain evidence="9">cv. UVA1</strain>
    </source>
</reference>
<dbReference type="GO" id="GO:0043565">
    <property type="term" value="F:sequence-specific DNA binding"/>
    <property type="evidence" value="ECO:0007669"/>
    <property type="project" value="InterPro"/>
</dbReference>
<protein>
    <submittedName>
        <fullName evidence="8">WRKY DNA-binding protein 48</fullName>
    </submittedName>
</protein>
<dbReference type="PROSITE" id="PS50811">
    <property type="entry name" value="WRKY"/>
    <property type="match status" value="1"/>
</dbReference>
<dbReference type="EMBL" id="BKCP01009337">
    <property type="protein sequence ID" value="GER50551.1"/>
    <property type="molecule type" value="Genomic_DNA"/>
</dbReference>
<sequence length="273" mass="29706">MEEDKDGPTPPCRNIHLRPGRPPPPPPPIIPQVPETRLGFLDMLGGSSSSVFEDLLRNITAGGPTMADDAAPPPPEYSDVANAPATAVSSCSASSSSTEGKKKNEAEDEEGDEGPCKEKTKKQSYYRCTSTSCGVKKRVERSSEDPSIVVTTYEGTHTHPCPVAPRGAFGFSIPEPRFSDPTLNFNPFRFHQTTQPNNDIFRQPYFHNNYINNPNNNNNNPAGFSPLFSAAERPFRPSASSSSAASTQPRDHGLLQDMLPSQMLKGPNKEDFS</sequence>
<dbReference type="PANTHER" id="PTHR31221:SF350">
    <property type="entry name" value="WRKY TRANSCRIPTION FACTOR 48-RELATED"/>
    <property type="match status" value="1"/>
</dbReference>
<keyword evidence="9" id="KW-1185">Reference proteome</keyword>
<dbReference type="InterPro" id="IPR036576">
    <property type="entry name" value="WRKY_dom_sf"/>
</dbReference>
<feature type="compositionally biased region" description="Low complexity" evidence="6">
    <location>
        <begin position="83"/>
        <end position="97"/>
    </location>
</feature>
<dbReference type="Gene3D" id="2.20.25.80">
    <property type="entry name" value="WRKY domain"/>
    <property type="match status" value="1"/>
</dbReference>
<feature type="region of interest" description="Disordered" evidence="6">
    <location>
        <begin position="1"/>
        <end position="35"/>
    </location>
</feature>
<evidence type="ECO:0000313" key="8">
    <source>
        <dbReference type="EMBL" id="GER50551.1"/>
    </source>
</evidence>
<keyword evidence="2" id="KW-0805">Transcription regulation</keyword>
<dbReference type="Proteomes" id="UP000325081">
    <property type="component" value="Unassembled WGS sequence"/>
</dbReference>
<feature type="domain" description="WRKY" evidence="7">
    <location>
        <begin position="117"/>
        <end position="162"/>
    </location>
</feature>
<evidence type="ECO:0000256" key="5">
    <source>
        <dbReference type="ARBA" id="ARBA00023242"/>
    </source>
</evidence>
<gene>
    <name evidence="8" type="ORF">STAS_27869</name>
</gene>
<dbReference type="OrthoDB" id="693960at2759"/>
<proteinExistence type="predicted"/>
<dbReference type="GO" id="GO:0005634">
    <property type="term" value="C:nucleus"/>
    <property type="evidence" value="ECO:0007669"/>
    <property type="project" value="UniProtKB-SubCell"/>
</dbReference>
<evidence type="ECO:0000256" key="1">
    <source>
        <dbReference type="ARBA" id="ARBA00004123"/>
    </source>
</evidence>
<organism evidence="8 9">
    <name type="scientific">Striga asiatica</name>
    <name type="common">Asiatic witchweed</name>
    <name type="synonym">Buchnera asiatica</name>
    <dbReference type="NCBI Taxonomy" id="4170"/>
    <lineage>
        <taxon>Eukaryota</taxon>
        <taxon>Viridiplantae</taxon>
        <taxon>Streptophyta</taxon>
        <taxon>Embryophyta</taxon>
        <taxon>Tracheophyta</taxon>
        <taxon>Spermatophyta</taxon>
        <taxon>Magnoliopsida</taxon>
        <taxon>eudicotyledons</taxon>
        <taxon>Gunneridae</taxon>
        <taxon>Pentapetalae</taxon>
        <taxon>asterids</taxon>
        <taxon>lamiids</taxon>
        <taxon>Lamiales</taxon>
        <taxon>Orobanchaceae</taxon>
        <taxon>Buchnereae</taxon>
        <taxon>Striga</taxon>
    </lineage>
</organism>
<keyword evidence="4" id="KW-0804">Transcription</keyword>
<comment type="subcellular location">
    <subcellularLocation>
        <location evidence="1">Nucleus</location>
    </subcellularLocation>
</comment>
<dbReference type="SUPFAM" id="SSF118290">
    <property type="entry name" value="WRKY DNA-binding domain"/>
    <property type="match status" value="1"/>
</dbReference>
<name>A0A5A7R2K8_STRAF</name>
<dbReference type="PANTHER" id="PTHR31221">
    <property type="entry name" value="WRKY TRANSCRIPTION FACTOR PROTEIN 1-RELATED"/>
    <property type="match status" value="1"/>
</dbReference>
<keyword evidence="5" id="KW-0539">Nucleus</keyword>
<dbReference type="InterPro" id="IPR044810">
    <property type="entry name" value="WRKY_plant"/>
</dbReference>
<dbReference type="SMART" id="SM00774">
    <property type="entry name" value="WRKY"/>
    <property type="match status" value="1"/>
</dbReference>
<evidence type="ECO:0000313" key="9">
    <source>
        <dbReference type="Proteomes" id="UP000325081"/>
    </source>
</evidence>
<feature type="compositionally biased region" description="Pro residues" evidence="6">
    <location>
        <begin position="20"/>
        <end position="31"/>
    </location>
</feature>
<evidence type="ECO:0000259" key="7">
    <source>
        <dbReference type="PROSITE" id="PS50811"/>
    </source>
</evidence>
<dbReference type="AlphaFoldDB" id="A0A5A7R2K8"/>
<evidence type="ECO:0000256" key="4">
    <source>
        <dbReference type="ARBA" id="ARBA00023163"/>
    </source>
</evidence>
<evidence type="ECO:0000256" key="2">
    <source>
        <dbReference type="ARBA" id="ARBA00023015"/>
    </source>
</evidence>
<feature type="compositionally biased region" description="Low complexity" evidence="6">
    <location>
        <begin position="61"/>
        <end position="70"/>
    </location>
</feature>
<accession>A0A5A7R2K8</accession>
<dbReference type="GO" id="GO:0003700">
    <property type="term" value="F:DNA-binding transcription factor activity"/>
    <property type="evidence" value="ECO:0007669"/>
    <property type="project" value="InterPro"/>
</dbReference>
<evidence type="ECO:0000256" key="6">
    <source>
        <dbReference type="SAM" id="MobiDB-lite"/>
    </source>
</evidence>
<dbReference type="InterPro" id="IPR003657">
    <property type="entry name" value="WRKY_dom"/>
</dbReference>
<keyword evidence="3 8" id="KW-0238">DNA-binding</keyword>
<evidence type="ECO:0000256" key="3">
    <source>
        <dbReference type="ARBA" id="ARBA00023125"/>
    </source>
</evidence>
<feature type="region of interest" description="Disordered" evidence="6">
    <location>
        <begin position="61"/>
        <end position="121"/>
    </location>
</feature>
<comment type="caution">
    <text evidence="8">The sequence shown here is derived from an EMBL/GenBank/DDBJ whole genome shotgun (WGS) entry which is preliminary data.</text>
</comment>
<feature type="region of interest" description="Disordered" evidence="6">
    <location>
        <begin position="213"/>
        <end position="273"/>
    </location>
</feature>
<dbReference type="Pfam" id="PF03106">
    <property type="entry name" value="WRKY"/>
    <property type="match status" value="1"/>
</dbReference>